<accession>A0A9D4Z2V6</accession>
<comment type="caution">
    <text evidence="1">The sequence shown here is derived from an EMBL/GenBank/DDBJ whole genome shotgun (WGS) entry which is preliminary data.</text>
</comment>
<protein>
    <submittedName>
        <fullName evidence="1">Uncharacterized protein</fullName>
    </submittedName>
</protein>
<gene>
    <name evidence="1" type="ORF">GOP47_0024653</name>
</gene>
<organism evidence="1 2">
    <name type="scientific">Adiantum capillus-veneris</name>
    <name type="common">Maidenhair fern</name>
    <dbReference type="NCBI Taxonomy" id="13818"/>
    <lineage>
        <taxon>Eukaryota</taxon>
        <taxon>Viridiplantae</taxon>
        <taxon>Streptophyta</taxon>
        <taxon>Embryophyta</taxon>
        <taxon>Tracheophyta</taxon>
        <taxon>Polypodiopsida</taxon>
        <taxon>Polypodiidae</taxon>
        <taxon>Polypodiales</taxon>
        <taxon>Pteridineae</taxon>
        <taxon>Pteridaceae</taxon>
        <taxon>Vittarioideae</taxon>
        <taxon>Adiantum</taxon>
    </lineage>
</organism>
<dbReference type="EMBL" id="JABFUD020000024">
    <property type="protein sequence ID" value="KAI5060233.1"/>
    <property type="molecule type" value="Genomic_DNA"/>
</dbReference>
<sequence length="89" mass="10243">MADQLDLLREHIKMLAGEVAFRSSSLKRMLEQVAINPDDCNLQVQIQKGLEKLLSTMQIHLRFDILTRDQERRQSSSTRATLVTSDFIV</sequence>
<evidence type="ECO:0000313" key="2">
    <source>
        <dbReference type="Proteomes" id="UP000886520"/>
    </source>
</evidence>
<name>A0A9D4Z2V6_ADICA</name>
<dbReference type="AlphaFoldDB" id="A0A9D4Z2V6"/>
<reference evidence="1" key="1">
    <citation type="submission" date="2021-01" db="EMBL/GenBank/DDBJ databases">
        <title>Adiantum capillus-veneris genome.</title>
        <authorList>
            <person name="Fang Y."/>
            <person name="Liao Q."/>
        </authorList>
    </citation>
    <scope>NUCLEOTIDE SEQUENCE</scope>
    <source>
        <strain evidence="1">H3</strain>
        <tissue evidence="1">Leaf</tissue>
    </source>
</reference>
<dbReference type="OrthoDB" id="1747560at2759"/>
<evidence type="ECO:0000313" key="1">
    <source>
        <dbReference type="EMBL" id="KAI5060233.1"/>
    </source>
</evidence>
<dbReference type="Proteomes" id="UP000886520">
    <property type="component" value="Chromosome 24"/>
</dbReference>
<keyword evidence="2" id="KW-1185">Reference proteome</keyword>
<proteinExistence type="predicted"/>